<dbReference type="InterPro" id="IPR007593">
    <property type="entry name" value="CD225/Dispanin_fam"/>
</dbReference>
<dbReference type="PANTHER" id="PTHR14948">
    <property type="entry name" value="NG5"/>
    <property type="match status" value="1"/>
</dbReference>
<dbReference type="AlphaFoldDB" id="A0AA88PC91"/>
<feature type="transmembrane region" description="Helical" evidence="7">
    <location>
        <begin position="146"/>
        <end position="171"/>
    </location>
</feature>
<evidence type="ECO:0000313" key="8">
    <source>
        <dbReference type="EMBL" id="KAK2874657.1"/>
    </source>
</evidence>
<name>A0AA88PC91_9TELE</name>
<evidence type="ECO:0000313" key="9">
    <source>
        <dbReference type="Proteomes" id="UP001187343"/>
    </source>
</evidence>
<evidence type="ECO:0000256" key="6">
    <source>
        <dbReference type="SAM" id="MobiDB-lite"/>
    </source>
</evidence>
<dbReference type="GO" id="GO:0016020">
    <property type="term" value="C:membrane"/>
    <property type="evidence" value="ECO:0007669"/>
    <property type="project" value="UniProtKB-SubCell"/>
</dbReference>
<evidence type="ECO:0008006" key="10">
    <source>
        <dbReference type="Google" id="ProtNLM"/>
    </source>
</evidence>
<comment type="similarity">
    <text evidence="2">Belongs to the CD225/Dispanin family.</text>
</comment>
<comment type="subcellular location">
    <subcellularLocation>
        <location evidence="1">Membrane</location>
    </subcellularLocation>
</comment>
<evidence type="ECO:0000256" key="4">
    <source>
        <dbReference type="ARBA" id="ARBA00022989"/>
    </source>
</evidence>
<sequence>MINPAFTGPQNDPDQSEKTSMGRPLPPPYHPNARYQVPSSNPNLSGYPNQLYVAPGGPQGPYTQQPLQGMSAYPQVAYVGQTGVAIQPIVAVMPIVVAVPDYMFYSIFTMLVCCLPLGITAVVFSCNTRNANLTGQRELALSSSKVAFILNNVALGVGLAIVIFISIIAVLTAH</sequence>
<keyword evidence="5 7" id="KW-0472">Membrane</keyword>
<gene>
    <name evidence="8" type="ORF">Q8A67_021810</name>
</gene>
<evidence type="ECO:0000256" key="7">
    <source>
        <dbReference type="SAM" id="Phobius"/>
    </source>
</evidence>
<proteinExistence type="inferred from homology"/>
<keyword evidence="9" id="KW-1185">Reference proteome</keyword>
<evidence type="ECO:0000256" key="1">
    <source>
        <dbReference type="ARBA" id="ARBA00004370"/>
    </source>
</evidence>
<keyword evidence="3 7" id="KW-0812">Transmembrane</keyword>
<evidence type="ECO:0000256" key="3">
    <source>
        <dbReference type="ARBA" id="ARBA00022692"/>
    </source>
</evidence>
<evidence type="ECO:0000256" key="5">
    <source>
        <dbReference type="ARBA" id="ARBA00023136"/>
    </source>
</evidence>
<dbReference type="InterPro" id="IPR051423">
    <property type="entry name" value="CD225/Dispanin"/>
</dbReference>
<feature type="transmembrane region" description="Helical" evidence="7">
    <location>
        <begin position="102"/>
        <end position="125"/>
    </location>
</feature>
<organism evidence="8 9">
    <name type="scientific">Cirrhinus molitorella</name>
    <name type="common">mud carp</name>
    <dbReference type="NCBI Taxonomy" id="172907"/>
    <lineage>
        <taxon>Eukaryota</taxon>
        <taxon>Metazoa</taxon>
        <taxon>Chordata</taxon>
        <taxon>Craniata</taxon>
        <taxon>Vertebrata</taxon>
        <taxon>Euteleostomi</taxon>
        <taxon>Actinopterygii</taxon>
        <taxon>Neopterygii</taxon>
        <taxon>Teleostei</taxon>
        <taxon>Ostariophysi</taxon>
        <taxon>Cypriniformes</taxon>
        <taxon>Cyprinidae</taxon>
        <taxon>Labeoninae</taxon>
        <taxon>Labeonini</taxon>
        <taxon>Cirrhinus</taxon>
    </lineage>
</organism>
<feature type="region of interest" description="Disordered" evidence="6">
    <location>
        <begin position="1"/>
        <end position="40"/>
    </location>
</feature>
<keyword evidence="4 7" id="KW-1133">Transmembrane helix</keyword>
<dbReference type="EMBL" id="JAUYZG010000021">
    <property type="protein sequence ID" value="KAK2874657.1"/>
    <property type="molecule type" value="Genomic_DNA"/>
</dbReference>
<evidence type="ECO:0000256" key="2">
    <source>
        <dbReference type="ARBA" id="ARBA00006843"/>
    </source>
</evidence>
<dbReference type="Proteomes" id="UP001187343">
    <property type="component" value="Unassembled WGS sequence"/>
</dbReference>
<dbReference type="Pfam" id="PF04505">
    <property type="entry name" value="CD225"/>
    <property type="match status" value="1"/>
</dbReference>
<comment type="caution">
    <text evidence="8">The sequence shown here is derived from an EMBL/GenBank/DDBJ whole genome shotgun (WGS) entry which is preliminary data.</text>
</comment>
<dbReference type="PANTHER" id="PTHR14948:SF46">
    <property type="entry name" value="DISPANIN SUBFAMILY A MEMBER 2B-LIKE-RELATED"/>
    <property type="match status" value="1"/>
</dbReference>
<reference evidence="8" key="1">
    <citation type="submission" date="2023-08" db="EMBL/GenBank/DDBJ databases">
        <title>Chromosome-level Genome Assembly of mud carp (Cirrhinus molitorella).</title>
        <authorList>
            <person name="Liu H."/>
        </authorList>
    </citation>
    <scope>NUCLEOTIDE SEQUENCE</scope>
    <source>
        <strain evidence="8">Prfri</strain>
        <tissue evidence="8">Muscle</tissue>
    </source>
</reference>
<feature type="transmembrane region" description="Helical" evidence="7">
    <location>
        <begin position="76"/>
        <end position="96"/>
    </location>
</feature>
<accession>A0AA88PC91</accession>
<protein>
    <recommendedName>
        <fullName evidence="10">Synapse differentiation-inducing gene protein 1-like</fullName>
    </recommendedName>
</protein>